<dbReference type="InterPro" id="IPR034001">
    <property type="entry name" value="ABCG_PDR_1"/>
</dbReference>
<dbReference type="PANTHER" id="PTHR48040">
    <property type="entry name" value="PLEIOTROPIC DRUG RESISTANCE PROTEIN 1-LIKE ISOFORM X1"/>
    <property type="match status" value="1"/>
</dbReference>
<feature type="transmembrane region" description="Helical" evidence="11">
    <location>
        <begin position="3889"/>
        <end position="3910"/>
    </location>
</feature>
<dbReference type="FunFam" id="3.40.50.300:FF:000532">
    <property type="entry name" value="ABC transporter G family member 34"/>
    <property type="match status" value="2"/>
</dbReference>
<dbReference type="GO" id="GO:2000032">
    <property type="term" value="P:regulation of secondary shoot formation"/>
    <property type="evidence" value="ECO:0007669"/>
    <property type="project" value="UniProtKB-ARBA"/>
</dbReference>
<feature type="transmembrane region" description="Helical" evidence="11">
    <location>
        <begin position="4569"/>
        <end position="4596"/>
    </location>
</feature>
<keyword evidence="8 11" id="KW-1133">Transmembrane helix</keyword>
<dbReference type="GO" id="GO:0016020">
    <property type="term" value="C:membrane"/>
    <property type="evidence" value="ECO:0007669"/>
    <property type="project" value="UniProtKB-SubCell"/>
</dbReference>
<evidence type="ECO:0000256" key="3">
    <source>
        <dbReference type="ARBA" id="ARBA00022448"/>
    </source>
</evidence>
<feature type="transmembrane region" description="Helical" evidence="11">
    <location>
        <begin position="579"/>
        <end position="601"/>
    </location>
</feature>
<feature type="domain" description="ABC transporter" evidence="12">
    <location>
        <begin position="4798"/>
        <end position="5050"/>
    </location>
</feature>
<dbReference type="Proteomes" id="UP000243975">
    <property type="component" value="Unassembled WGS sequence"/>
</dbReference>
<feature type="transmembrane region" description="Helical" evidence="11">
    <location>
        <begin position="723"/>
        <end position="749"/>
    </location>
</feature>
<dbReference type="GO" id="GO:0140359">
    <property type="term" value="F:ABC-type transporter activity"/>
    <property type="evidence" value="ECO:0007669"/>
    <property type="project" value="InterPro"/>
</dbReference>
<feature type="transmembrane region" description="Helical" evidence="11">
    <location>
        <begin position="1284"/>
        <end position="1303"/>
    </location>
</feature>
<feature type="transmembrane region" description="Helical" evidence="11">
    <location>
        <begin position="5221"/>
        <end position="5239"/>
    </location>
</feature>
<protein>
    <submittedName>
        <fullName evidence="13">AAA+ ATPase domain-containing protein</fullName>
    </submittedName>
</protein>
<dbReference type="SUPFAM" id="SSF52540">
    <property type="entry name" value="P-loop containing nucleoside triphosphate hydrolases"/>
    <property type="match status" value="8"/>
</dbReference>
<feature type="domain" description="ABC transporter" evidence="12">
    <location>
        <begin position="4193"/>
        <end position="4421"/>
    </location>
</feature>
<comment type="caution">
    <text evidence="13">The sequence shown here is derived from an EMBL/GenBank/DDBJ whole genome shotgun (WGS) entry which is preliminary data.</text>
</comment>
<feature type="transmembrane region" description="Helical" evidence="11">
    <location>
        <begin position="3132"/>
        <end position="3153"/>
    </location>
</feature>
<evidence type="ECO:0000256" key="5">
    <source>
        <dbReference type="ARBA" id="ARBA00022737"/>
    </source>
</evidence>
<feature type="transmembrane region" description="Helical" evidence="11">
    <location>
        <begin position="4638"/>
        <end position="4657"/>
    </location>
</feature>
<feature type="transmembrane region" description="Helical" evidence="11">
    <location>
        <begin position="3165"/>
        <end position="3191"/>
    </location>
</feature>
<feature type="transmembrane region" description="Helical" evidence="11">
    <location>
        <begin position="1140"/>
        <end position="1158"/>
    </location>
</feature>
<dbReference type="Pfam" id="PF19055">
    <property type="entry name" value="ABC2_membrane_7"/>
    <property type="match status" value="4"/>
</dbReference>
<dbReference type="GO" id="GO:0005524">
    <property type="term" value="F:ATP binding"/>
    <property type="evidence" value="ECO:0007669"/>
    <property type="project" value="UniProtKB-KW"/>
</dbReference>
<keyword evidence="4 11" id="KW-0812">Transmembrane</keyword>
<gene>
    <name evidence="13" type="ORF">Ccrd_015717</name>
</gene>
<feature type="transmembrane region" description="Helical" evidence="11">
    <location>
        <begin position="1315"/>
        <end position="1334"/>
    </location>
</feature>
<evidence type="ECO:0000256" key="11">
    <source>
        <dbReference type="SAM" id="Phobius"/>
    </source>
</evidence>
<feature type="transmembrane region" description="Helical" evidence="11">
    <location>
        <begin position="2637"/>
        <end position="2656"/>
    </location>
</feature>
<feature type="transmembrane region" description="Helical" evidence="11">
    <location>
        <begin position="3922"/>
        <end position="3941"/>
    </location>
</feature>
<feature type="transmembrane region" description="Helical" evidence="11">
    <location>
        <begin position="4608"/>
        <end position="4626"/>
    </location>
</feature>
<feature type="transmembrane region" description="Helical" evidence="11">
    <location>
        <begin position="1365"/>
        <end position="1386"/>
    </location>
</feature>
<feature type="domain" description="ABC transporter" evidence="12">
    <location>
        <begin position="2157"/>
        <end position="2401"/>
    </location>
</feature>
<feature type="transmembrane region" description="Helical" evidence="11">
    <location>
        <begin position="5333"/>
        <end position="5355"/>
    </location>
</feature>
<dbReference type="PANTHER" id="PTHR48040:SF53">
    <property type="entry name" value="ABC TRANSPORTER G FAMILY MEMBER 35-LIKE"/>
    <property type="match status" value="1"/>
</dbReference>
<evidence type="ECO:0000256" key="2">
    <source>
        <dbReference type="ARBA" id="ARBA00006012"/>
    </source>
</evidence>
<feature type="transmembrane region" description="Helical" evidence="11">
    <location>
        <begin position="1840"/>
        <end position="1861"/>
    </location>
</feature>
<feature type="transmembrane region" description="Helical" evidence="11">
    <location>
        <begin position="2034"/>
        <end position="2060"/>
    </location>
</feature>
<feature type="transmembrane region" description="Helical" evidence="11">
    <location>
        <begin position="4710"/>
        <end position="4737"/>
    </location>
</feature>
<dbReference type="CDD" id="cd03233">
    <property type="entry name" value="ABCG_PDR_domain1"/>
    <property type="match status" value="2"/>
</dbReference>
<keyword evidence="7" id="KW-0067">ATP-binding</keyword>
<feature type="transmembrane region" description="Helical" evidence="11">
    <location>
        <begin position="5251"/>
        <end position="5270"/>
    </location>
</feature>
<feature type="transmembrane region" description="Helical" evidence="11">
    <location>
        <begin position="5194"/>
        <end position="5214"/>
    </location>
</feature>
<feature type="transmembrane region" description="Helical" evidence="11">
    <location>
        <begin position="3953"/>
        <end position="3972"/>
    </location>
</feature>
<feature type="transmembrane region" description="Helical" evidence="11">
    <location>
        <begin position="1253"/>
        <end position="1272"/>
    </location>
</feature>
<feature type="transmembrane region" description="Helical" evidence="11">
    <location>
        <begin position="2668"/>
        <end position="2687"/>
    </location>
</feature>
<sequence length="5364" mass="606107">MRRTVSRTMSRTRSSASWRMEDVFTAGGGASYNRRSSRHSEEDEEALRWAALEKLPTYDRLRTTIMKTYANDGDENQRGQKANMLHKEIDVRNLDPNDKQAFIDRIFKVAEEDNEKFLRKFRNRVDKALPSLANAARNLVESGLGCFGIGLAEKTKLTILKDASGIIKPSRMALLLGPPSSGKTTLLLALAGKLDSSLKVKGEVTYNGHKLDEFVPRKTSAYISQNDVHVGEMTVKETLDFSARCQGVGSRYELLTELARREKEAGIFPEAEVDLFMKILGLDVCRDTIVGDDMIRGISGGQKKRVTTGEMIVGPTKTLFMDEISTGLDSSTTFQIVKCLQQIVHLTDATILMSLLQPAPETFDLFDDIILLSEGQIVYEGPREHVVEFFESCGFKCPERKGTADFLQEVTSRKDQEQYWADRSRPYKYISVTEFTKRFQRFHVGLRLENELSVPFDKSRSHRAALVFKKFLVSKTDLLKASWDKEWLLIQRNSFVYVFKTVQIIIVAIIASTVFLRTRMHTRNEEDGAGYVGALLFSMLINMFNGFAELSLTIQRLPVFYKQRDLLFHPPWAFTLPTFLLRVPISLVETIVWMVVSYYTIGFAPDASRFFKQFLLIFLVQQMAAGIFRVIAGLCRTMIIANTGGALTLLLVFLLGGFILPKGQIPSWWGWAYWVSPITYGYNAITVNELYADRWMNKFGSDNVTALGIQVLRNFDVPTDSNWYWIGTAALVGFSVLLNVLFTFALMYLDPLGKQQAIISKETASEMEANQEETTEMPRLRTNASRRETLPQSLSAADGNNTREVAMQRMSSQAGAINRNQDSSLEAAKGLSARKGMVLPFTPLAMSFDSVNYYVDMPAEMKEQGVTEDRLQLLRGVTGAFRPGILTALMGVSGAGKTTLMDVLAGRKTGGYIEGDIRISGFPKNQETFARISGYCEQNDIHTPQITIRESLIYSAFLRLAKEVSNEEKMTFVDQVMELVELDNLKDAIVGLPGVTGLSTEQRKRLTIAVELVANPSIIFMDEPTSGLDARAAAIVMRTVRNTVDTGRTLLLMKRGGQVIYAGPLGRNSQKIVEYFEEIPGVPKIPEKRNKALVKELSTPPPGAKDLYFASQYSQSTWGQFKSCLWKQWWSYWRSPDYNLVRYFFTLACALMVGTIFWKIGTKRDSSNDLTTIIGAMYAAVLFVGINNCSTVQPIVATERTVFYRETAAGMYSALPYAMAQVFVEIPYVFIQTAYYTVIVYAMVSFEWTAIKFFWFFFINFFSFLYFTYYGMMTVSITPNHQVAAIFAAAFYSLFNLFSGFFIPRPRIPKWWIWYYWICPLAWTVYGAIVSQYGDVENTISVPGRATDPTIKWYVKDHFGYDPDFMAPVAIVLVGFAAFFAFMYAYCLKTLNFQMRTVERETKAQEAKRDGGFVASPLGVDVYMNVMEEEENRGISIMKSIGRSLSRAAGSLGMDEVFSITAGGSHRNSHRTQDEEALRWAALEKLSTYNRIRTTIFNYSYNNNNDKHDDKLLMEVRDLDANARQHFIDNFFKVEGEITYNGHKLTEFEPRKTSAYISQNDVHVGEMTVKETLDFAARCQGIGSRLDLLAELARREKQAGIFPEAELDLFMKATAIEGDASSLITYYTLRILGLDICRDTFVGDAMKRGISGGQKKRVTTGEMIVGPAKTLFMDEISTGLDSSTTFQIVKCLQQITHLTESTIFMSLLQPAPETFDLFDDIILLSEGQILYQGPRQNVLEFFQGCGFKCPERKGVTSKKDQEQYWADRSKPYRYIPVSELAQRFKHFHVGEKLTNELSVPYNKSQSHKAALVFKKYLVSKRELLKASWDKEWLLMKRNSFVYIFKTAQFTIVAFIGTTLYFRTTMHRRNEEDGQIYLGAILLSLLINLFNGIAEISLTIVRLPVIFKQRDLLFHPPWAYTLPTFLLRLPIFQNVSGALFRFIAGVCRTMNIANTGGTLTLLLIFLLGGFLVIKTKIPTWWEWAYWLSPLSYGFNAFTINEFFADRWMNKMSSDGVTSLGIAMLKNLDVPTQTSFFWIGAASLLGFAVLFNTLFTLVLMYLEPPGRKQAIISKEAAAGMEAQQDSNQQSRLKTIASKQETTPQSLFPVDGSSSDRNMEMQHVRSRSESYDSYGGGRKKGMVFPFTPLAMSFDSMNYFVDMPQEMKEQGVEENRLQLLREVTGAFRPGVLTALMGVSGAGKTTLMDVLAGRKTGGYIEGDIRISGFPKKQETFARISGYCEQTDIHSPQITVYESLIYSAFLRLPKEFSNEEKMIFVAEVMELVELDNLKDAIVGLPGVSGLSTEQRKRLTIAVELVANPSIIFMDEPTSGLDARAAAIVMRAVRNTVDTGRTVVCTIHQPSIDIFESFDELLLMKRGGQVIYAGSLGRNSQQIVDYFEEIPGVPKMPEKYNPAAWMLEVSSGAAESRLGIDFAEHYNSSALQQKNKALVMQLSTPPPGEADLHFGTQYSQSAWGQFRSCIWKMWWSYWRNPDYNLTRNFFTLATALMVGTMFWKVGEKRESSNNLTTIIGATFTGVFFVGMNNCQTVHPVIATERTVFYRERAAGMYSTLPYAMAQVFVEIPYVFFEATYYTLIVYAMVSFEWTATKFFWSFFINFFSFLYFTYYGMMTVSITPNEQLAAIVAGSFYAIFCYFSGFFIPKPRIPKWWGWYYWICPLAWSVYGTIISQYHDVENTIKVPGMSYDPAINSYIQDYYGYRLDFMGPVAAILVGFCVLFAVVYAYCLRTSVIMEEKRSVSIGTSIGRSLSRAAGSWKMEDVFSRGAGGGGSHDGRNSRHSVEDEEALRWAALEKLPTYNRIRTTIFKSYVPADLQNQTPADKIMALLLGPPSSGKTTLLLAMAGKLDPNLKVEGEITYNGHKLNEFVPRRTSAYISQNDIHVGEMTVKETLDFSARCQGVGSRLEMLSELAKREKQAGIFPEAEILGLDVCRDTFVGDAMRRGISGGQKKRVTTGEMLVGPAKTLFMDEISTGLDSSTTFQIVKCLQQVVHLTESTILMSLLQPAPETFDLFDDIILLAEGQIVYQGPRENVTSKKDQEQYWADRNSPYRYTTVSEFAQRFKRFHVGERLTNELSVPFDKSQSHKAALVFKEFLVSKRELLKASWDKEWLLIKRNGFVYVFKTVQIVTVAFIGMTLYFRTTMKTRNEEDAQIYMGALLLSLLINMFNGLAELSLTIIRLPVVYKQRDLLFHPPWAYTIPTFLLRVPISILESITWVAILYYAGIFRLIAGVCRTMNIANTGGSLVLLLIFLLAGFILPKTQIPNWWEWAHWVSPLSYGFKAFAINEFYAPRWMNRLSSDNVTPLGTSVLESLDIPTQTSWYWIGAAALLGFAVLFNVLFTLALMYFDGKPQAVISKEAAEEMENQQDSNQQPRLKTIASKQGQNMEMQHVGSRSDSYDNSNGVAAKKGMVLPFTPLAMSFDNMNYYVDMPSEMREQGVTENRLQLLRDVTGAFRPGVLTALMGVSGAGKTTLMDVLAGRKTGGYIEGDIRISGFPKKQETFARISGYCEQTDIHSPNITVHESLIYSAFLRLPKEVSKEEKMTFVVEVMELIELDNLKDAIVGLPGVSGLSTEQRKRLTIAVELVANPSIIFMDEPTSGLDARAAAIVMRAVRNTVDTGRTVVCTIHQPSIDIFESFDELLLMKRGGQVIYAGPLGRNSQQIVDYFEEISGVPEIPEKYNPATWMLEVSSGAAEIRLGIDFAEQYKSSSLFQRNKALVAELSTPPSGATDLHFGTRYSQSSWGQFKSCIWKMWWGYWRNPDYNLVRNFFTLAAALMVGTVFWKIGEKRGSSGDLNTIIGAMYSAVFFVGINNCQTVQPVVATERTVFYREKAAGMYSALPYAMAQVFVEIPYVFVQTVYYTLIVYAMVSFEWTAAKFFWFFFINFFSFLYFTYYGMMTVSITPNEQIAAIFAASFYSLFNIFSGFFIPRPKIPGWWVWYYWICPMAWTVYGCIISQYHDITNTITVPGMAVDPPMNEFIVDRYGFQLDFMGPVAAIDRLKFPKMEEEGKLSMSRSVGRSIGRSFSRAAGSWRMEDVFSAGGGASHDGRSSRHSMEDEEALRWAALEKLPTYNRLRTTIFKSYIPADQQEMANDKMLLDVRELDPHARQSFIDKIFKVAEEDNERFLRKFRDRVDKVGISLPTVEVRFKNLSIEADCHVGDRALPTLINSARNIAESLLAAAGISFSEKAKLRILKDASGVIKPSRMALLLGPPSSGKTTLLLALAGRLDPSLKVEGEITYNEMLTELARREKEAGIFPEAEVDLFMKATAIEGDQSSLITYYTLRILGLDICRDTFVGDQMRRGISGGQKKRVTTGEMLVGPAKTLFMDEISTGLDSSTTFQIVKCLQQVVHLTESTIFMSLLQPAPETFDLFDDIILLSEGQIVYQGPRDHVTSKKDQEQYWADRSRPYRYIPVSEFSQRFKRFHVGEKMASELAVPYDKNQSHKAALVFKKYLVPKMELLKASWDKEWLLMKRNAFIYVFKSIQIVFIGFIATTLYLRTEMKHKNEVDGAIYVGALLNSLLINMFNGLADLSLIVMRLPVVYKQRDLMFHPAWAFTLPAFLLRIPISILESIMWCGILYYGVDLAPDATRFFKHLLLVFLIQNVAAGLFRLIAGVCKTMNIANTGGSVILLLIFLLGGFILPKTRIPNWWEWAYWISPLSYGFKAFTVNEFLDDRWTSIRVMLRNLDVPTEESTYWIGAAALVGFILLFNVLFTIALMYLEAPGKPQAIISKEEAAAMEGDQGTNQQQSVQSSEKEMHQISKDGNGVSKKGMVLPFTPLAMSFDNMNYYVDMPSEMREQGVTENRLQLLRDVTGAFRPGVLTALMGVSGAGKTTLMDVLAGRKTGGYIEGDIRISGFPKKQETFARISGYCEQTDIHSPTITIHESLIYSAFLRLPKEVSKEEKMTFVQEVMELIELDNIKNAIVGLPGVSGLSTEQRKRLTIAVELVANPSIIFMDEPTSGLDARAAAIVMRAVRNTVDTGRTVVCTIHQPSIDIFESFDELLLLKRGGQVIYGGPLGRHSSKIIEYFEEVAGVPKIPERYNPATWMLEVSSGAAEIRLGIDFAEHYSASALHQRNKALVKELSVPPPGAVDLRFETQYAQSMWGQFTSCLWKMSSSNDLSTTIGAMYAAVFFVGINNSQTVQPVVATERTVFYRERAAGMYSSLPYAMAQVFVEIPYVFLQTTYYTLIVYSMVSFEWTVPKFFWLFFINFFSFLYFTYYGMMTVSITPNEQIAAIFAAGFYLLFNIFSGFYIPRPKIPGWWVWYYWICPMAWTVYGCIVSQYHDADNPIFVPGMATDPPMTWYIKDYYGFELDFMGPVAAVLIGFCVFFAFLYATFLRTLNFQMR</sequence>
<feature type="transmembrane region" description="Helical" evidence="11">
    <location>
        <begin position="1170"/>
        <end position="1190"/>
    </location>
</feature>
<keyword evidence="3" id="KW-0813">Transport</keyword>
<dbReference type="EMBL" id="LEKV01001857">
    <property type="protein sequence ID" value="KVI05933.1"/>
    <property type="molecule type" value="Genomic_DNA"/>
</dbReference>
<feature type="transmembrane region" description="Helical" evidence="11">
    <location>
        <begin position="1873"/>
        <end position="1899"/>
    </location>
</feature>
<feature type="transmembrane region" description="Helical" evidence="11">
    <location>
        <begin position="495"/>
        <end position="516"/>
    </location>
</feature>
<feature type="transmembrane region" description="Helical" evidence="11">
    <location>
        <begin position="5282"/>
        <end position="5301"/>
    </location>
</feature>
<evidence type="ECO:0000256" key="10">
    <source>
        <dbReference type="SAM" id="MobiDB-lite"/>
    </source>
</evidence>
<evidence type="ECO:0000313" key="13">
    <source>
        <dbReference type="EMBL" id="KVI05933.1"/>
    </source>
</evidence>
<feature type="transmembrane region" description="Helical" evidence="11">
    <location>
        <begin position="528"/>
        <end position="548"/>
    </location>
</feature>
<feature type="transmembrane region" description="Helical" evidence="11">
    <location>
        <begin position="4526"/>
        <end position="4548"/>
    </location>
</feature>
<dbReference type="Gramene" id="KVI05933">
    <property type="protein sequence ID" value="KVI05933"/>
    <property type="gene ID" value="Ccrd_015717"/>
</dbReference>
<dbReference type="SMART" id="SM00382">
    <property type="entry name" value="AAA"/>
    <property type="match status" value="7"/>
</dbReference>
<proteinExistence type="inferred from homology"/>
<dbReference type="InterPro" id="IPR013525">
    <property type="entry name" value="ABC2_TM"/>
</dbReference>
<evidence type="ECO:0000259" key="12">
    <source>
        <dbReference type="PROSITE" id="PS50893"/>
    </source>
</evidence>
<dbReference type="Pfam" id="PF00005">
    <property type="entry name" value="ABC_tran"/>
    <property type="match status" value="8"/>
</dbReference>
<feature type="transmembrane region" description="Helical" evidence="11">
    <location>
        <begin position="3228"/>
        <end position="3247"/>
    </location>
</feature>
<dbReference type="Gene3D" id="3.40.50.300">
    <property type="entry name" value="P-loop containing nucleotide triphosphate hydrolases"/>
    <property type="match status" value="8"/>
</dbReference>
<feature type="transmembrane region" description="Helical" evidence="11">
    <location>
        <begin position="2607"/>
        <end position="2625"/>
    </location>
</feature>
<feature type="transmembrane region" description="Helical" evidence="11">
    <location>
        <begin position="1951"/>
        <end position="1972"/>
    </location>
</feature>
<name>A0A103YB99_CYNCS</name>
<comment type="subcellular location">
    <subcellularLocation>
        <location evidence="1">Membrane</location>
        <topology evidence="1">Multi-pass membrane protein</topology>
    </subcellularLocation>
</comment>
<evidence type="ECO:0000256" key="7">
    <source>
        <dbReference type="ARBA" id="ARBA00022840"/>
    </source>
</evidence>
<reference evidence="13 14" key="1">
    <citation type="journal article" date="2016" name="Sci. Rep.">
        <title>The genome sequence of the outbreeding globe artichoke constructed de novo incorporating a phase-aware low-pass sequencing strategy of F1 progeny.</title>
        <authorList>
            <person name="Scaglione D."/>
            <person name="Reyes-Chin-Wo S."/>
            <person name="Acquadro A."/>
            <person name="Froenicke L."/>
            <person name="Portis E."/>
            <person name="Beitel C."/>
            <person name="Tirone M."/>
            <person name="Mauro R."/>
            <person name="Lo Monaco A."/>
            <person name="Mauromicale G."/>
            <person name="Faccioli P."/>
            <person name="Cattivelli L."/>
            <person name="Rieseberg L."/>
            <person name="Michelmore R."/>
            <person name="Lanteri S."/>
        </authorList>
    </citation>
    <scope>NUCLEOTIDE SEQUENCE [LARGE SCALE GENOMIC DNA]</scope>
    <source>
        <strain evidence="13">2C</strain>
    </source>
</reference>
<feature type="transmembrane region" description="Helical" evidence="11">
    <location>
        <begin position="3259"/>
        <end position="3277"/>
    </location>
</feature>
<feature type="transmembrane region" description="Helical" evidence="11">
    <location>
        <begin position="3335"/>
        <end position="3361"/>
    </location>
</feature>
<accession>A0A103YB99</accession>
<feature type="domain" description="ABC transporter" evidence="12">
    <location>
        <begin position="144"/>
        <end position="399"/>
    </location>
</feature>
<feature type="transmembrane region" description="Helical" evidence="11">
    <location>
        <begin position="3848"/>
        <end position="3869"/>
    </location>
</feature>
<dbReference type="InterPro" id="IPR029481">
    <property type="entry name" value="ABC_trans_N"/>
</dbReference>
<dbReference type="FunFam" id="3.40.50.300:FF:000179">
    <property type="entry name" value="ABC transporter G family member 34"/>
    <property type="match status" value="2"/>
</dbReference>
<feature type="domain" description="ABC transporter" evidence="12">
    <location>
        <begin position="2810"/>
        <end position="3060"/>
    </location>
</feature>
<dbReference type="CDD" id="cd03232">
    <property type="entry name" value="ABCG_PDR_domain2"/>
    <property type="match status" value="3"/>
</dbReference>
<feature type="transmembrane region" description="Helical" evidence="11">
    <location>
        <begin position="3203"/>
        <end position="3222"/>
    </location>
</feature>
<evidence type="ECO:0000256" key="4">
    <source>
        <dbReference type="ARBA" id="ARBA00022692"/>
    </source>
</evidence>
<feature type="transmembrane region" description="Helical" evidence="11">
    <location>
        <begin position="639"/>
        <end position="660"/>
    </location>
</feature>
<comment type="similarity">
    <text evidence="2">Belongs to the ABC transporter superfamily. ABCG family. PDR (TC 3.A.1.205) subfamily.</text>
</comment>
<evidence type="ECO:0000256" key="1">
    <source>
        <dbReference type="ARBA" id="ARBA00004141"/>
    </source>
</evidence>
<feature type="transmembrane region" description="Helical" evidence="11">
    <location>
        <begin position="1202"/>
        <end position="1220"/>
    </location>
</feature>
<feature type="compositionally biased region" description="Polar residues" evidence="10">
    <location>
        <begin position="4759"/>
        <end position="4769"/>
    </location>
</feature>
<keyword evidence="9 11" id="KW-0472">Membrane</keyword>
<organism evidence="13 14">
    <name type="scientific">Cynara cardunculus var. scolymus</name>
    <name type="common">Globe artichoke</name>
    <name type="synonym">Cynara scolymus</name>
    <dbReference type="NCBI Taxonomy" id="59895"/>
    <lineage>
        <taxon>Eukaryota</taxon>
        <taxon>Viridiplantae</taxon>
        <taxon>Streptophyta</taxon>
        <taxon>Embryophyta</taxon>
        <taxon>Tracheophyta</taxon>
        <taxon>Spermatophyta</taxon>
        <taxon>Magnoliopsida</taxon>
        <taxon>eudicotyledons</taxon>
        <taxon>Gunneridae</taxon>
        <taxon>Pentapetalae</taxon>
        <taxon>asterids</taxon>
        <taxon>campanulids</taxon>
        <taxon>Asterales</taxon>
        <taxon>Asteraceae</taxon>
        <taxon>Carduoideae</taxon>
        <taxon>Cardueae</taxon>
        <taxon>Carduinae</taxon>
        <taxon>Cynara</taxon>
    </lineage>
</organism>
<feature type="transmembrane region" description="Helical" evidence="11">
    <location>
        <begin position="2719"/>
        <end position="2742"/>
    </location>
</feature>
<dbReference type="OMA" id="NMEMQHV"/>
<feature type="transmembrane region" description="Helical" evidence="11">
    <location>
        <begin position="613"/>
        <end position="632"/>
    </location>
</feature>
<dbReference type="InterPro" id="IPR043926">
    <property type="entry name" value="ABCG_dom"/>
</dbReference>
<dbReference type="InterPro" id="IPR003593">
    <property type="entry name" value="AAA+_ATPase"/>
</dbReference>
<evidence type="ECO:0000256" key="8">
    <source>
        <dbReference type="ARBA" id="ARBA00022989"/>
    </source>
</evidence>
<evidence type="ECO:0000256" key="9">
    <source>
        <dbReference type="ARBA" id="ARBA00023136"/>
    </source>
</evidence>
<keyword evidence="14" id="KW-1185">Reference proteome</keyword>
<feature type="transmembrane region" description="Helical" evidence="11">
    <location>
        <begin position="3779"/>
        <end position="3797"/>
    </location>
</feature>
<feature type="transmembrane region" description="Helical" evidence="11">
    <location>
        <begin position="4492"/>
        <end position="4514"/>
    </location>
</feature>
<dbReference type="GO" id="GO:0009914">
    <property type="term" value="P:hormone transport"/>
    <property type="evidence" value="ECO:0007669"/>
    <property type="project" value="UniProtKB-ARBA"/>
</dbReference>
<dbReference type="Pfam" id="PF14510">
    <property type="entry name" value="ABC_trans_N"/>
    <property type="match status" value="1"/>
</dbReference>
<evidence type="ECO:0000256" key="6">
    <source>
        <dbReference type="ARBA" id="ARBA00022741"/>
    </source>
</evidence>
<feature type="region of interest" description="Disordered" evidence="10">
    <location>
        <begin position="4755"/>
        <end position="4780"/>
    </location>
</feature>
<dbReference type="InterPro" id="IPR003439">
    <property type="entry name" value="ABC_transporter-like_ATP-bd"/>
</dbReference>
<dbReference type="FunFam" id="3.40.50.300:FF:000059">
    <property type="entry name" value="ABC transporter G family member 40"/>
    <property type="match status" value="4"/>
</dbReference>
<feature type="domain" description="ABC transporter" evidence="12">
    <location>
        <begin position="846"/>
        <end position="1101"/>
    </location>
</feature>
<feature type="transmembrane region" description="Helical" evidence="11">
    <location>
        <begin position="2580"/>
        <end position="2600"/>
    </location>
</feature>
<feature type="transmembrane region" description="Helical" evidence="11">
    <location>
        <begin position="1226"/>
        <end position="1246"/>
    </location>
</feature>
<evidence type="ECO:0000313" key="14">
    <source>
        <dbReference type="Proteomes" id="UP000243975"/>
    </source>
</evidence>
<dbReference type="GO" id="GO:0016887">
    <property type="term" value="F:ATP hydrolysis activity"/>
    <property type="evidence" value="ECO:0007669"/>
    <property type="project" value="InterPro"/>
</dbReference>
<dbReference type="InterPro" id="IPR013581">
    <property type="entry name" value="PDR_assoc"/>
</dbReference>
<keyword evidence="5" id="KW-0677">Repeat</keyword>
<dbReference type="InterPro" id="IPR034003">
    <property type="entry name" value="ABCG_PDR_2"/>
</dbReference>
<keyword evidence="6" id="KW-0547">Nucleotide-binding</keyword>
<feature type="domain" description="ABC transporter" evidence="12">
    <location>
        <begin position="3433"/>
        <end position="3685"/>
    </location>
</feature>
<dbReference type="Pfam" id="PF01061">
    <property type="entry name" value="ABC2_membrane"/>
    <property type="match status" value="9"/>
</dbReference>
<feature type="transmembrane region" description="Helical" evidence="11">
    <location>
        <begin position="1984"/>
        <end position="2003"/>
    </location>
</feature>
<dbReference type="PROSITE" id="PS50893">
    <property type="entry name" value="ABC_TRANSPORTER_2"/>
    <property type="match status" value="8"/>
</dbReference>
<dbReference type="InterPro" id="IPR027417">
    <property type="entry name" value="P-loop_NTPase"/>
</dbReference>
<dbReference type="Pfam" id="PF08370">
    <property type="entry name" value="PDR_assoc"/>
    <property type="match status" value="4"/>
</dbReference>
<feature type="domain" description="ABC transporter" evidence="12">
    <location>
        <begin position="1478"/>
        <end position="1751"/>
    </location>
</feature>